<keyword evidence="2" id="KW-0175">Coiled coil</keyword>
<evidence type="ECO:0008006" key="6">
    <source>
        <dbReference type="Google" id="ProtNLM"/>
    </source>
</evidence>
<dbReference type="EMBL" id="CYRY02009165">
    <property type="protein sequence ID" value="VCW77666.1"/>
    <property type="molecule type" value="Genomic_DNA"/>
</dbReference>
<comment type="caution">
    <text evidence="4">The sequence shown here is derived from an EMBL/GenBank/DDBJ whole genome shotgun (WGS) entry which is preliminary data.</text>
</comment>
<evidence type="ECO:0000313" key="5">
    <source>
        <dbReference type="Proteomes" id="UP000269945"/>
    </source>
</evidence>
<dbReference type="AlphaFoldDB" id="A0A9X9LNR9"/>
<evidence type="ECO:0000256" key="1">
    <source>
        <dbReference type="ARBA" id="ARBA00022553"/>
    </source>
</evidence>
<evidence type="ECO:0000256" key="2">
    <source>
        <dbReference type="ARBA" id="ARBA00023054"/>
    </source>
</evidence>
<feature type="region of interest" description="Disordered" evidence="3">
    <location>
        <begin position="161"/>
        <end position="272"/>
    </location>
</feature>
<feature type="compositionally biased region" description="Polar residues" evidence="3">
    <location>
        <begin position="221"/>
        <end position="236"/>
    </location>
</feature>
<dbReference type="PANTHER" id="PTHR15635">
    <property type="entry name" value="COILED-COIL DOMAIN CONTAINING PROTEIN 9"/>
    <property type="match status" value="1"/>
</dbReference>
<sequence>MAVTTAEFLQPDGLTVTISQVPGGKRVVSRNWARPLRPGAADEMLEDEEGDDHTGTFCLGERVELAVTMENKAEAKRIVSEKPSRARNQGAEGSRGRGLGRTPSMQMLVSSDSARKGTQESQSPGLVPGSVPHRPMGGPLEVGWDYAQWKQEREQIDLARVARHRDAQGDWRRPWDLDKTKPTLQDSSKPREEGLARVGGTRGESIPTPAPSPPWWYYSGWATQQTLSGVGHTKQSPGDREADRQGPQVGNKGRQGGAAEPGGKPKNQKDLE</sequence>
<keyword evidence="5" id="KW-1185">Reference proteome</keyword>
<keyword evidence="1" id="KW-0597">Phosphoprotein</keyword>
<organism evidence="4 5">
    <name type="scientific">Gulo gulo</name>
    <name type="common">Wolverine</name>
    <name type="synonym">Gluton</name>
    <dbReference type="NCBI Taxonomy" id="48420"/>
    <lineage>
        <taxon>Eukaryota</taxon>
        <taxon>Metazoa</taxon>
        <taxon>Chordata</taxon>
        <taxon>Craniata</taxon>
        <taxon>Vertebrata</taxon>
        <taxon>Euteleostomi</taxon>
        <taxon>Mammalia</taxon>
        <taxon>Eutheria</taxon>
        <taxon>Laurasiatheria</taxon>
        <taxon>Carnivora</taxon>
        <taxon>Caniformia</taxon>
        <taxon>Musteloidea</taxon>
        <taxon>Mustelidae</taxon>
        <taxon>Guloninae</taxon>
        <taxon>Gulo</taxon>
    </lineage>
</organism>
<name>A0A9X9LNR9_GULGU</name>
<dbReference type="Proteomes" id="UP000269945">
    <property type="component" value="Unassembled WGS sequence"/>
</dbReference>
<evidence type="ECO:0000313" key="4">
    <source>
        <dbReference type="EMBL" id="VCW77666.1"/>
    </source>
</evidence>
<reference evidence="4 5" key="1">
    <citation type="submission" date="2018-10" db="EMBL/GenBank/DDBJ databases">
        <authorList>
            <person name="Ekblom R."/>
            <person name="Jareborg N."/>
        </authorList>
    </citation>
    <scope>NUCLEOTIDE SEQUENCE [LARGE SCALE GENOMIC DNA]</scope>
    <source>
        <tissue evidence="4">Muscle</tissue>
    </source>
</reference>
<gene>
    <name evidence="4" type="ORF">BN2614_LOCUS7</name>
</gene>
<feature type="region of interest" description="Disordered" evidence="3">
    <location>
        <begin position="74"/>
        <end position="138"/>
    </location>
</feature>
<dbReference type="InterPro" id="IPR029336">
    <property type="entry name" value="DUF4594"/>
</dbReference>
<feature type="compositionally biased region" description="Polar residues" evidence="3">
    <location>
        <begin position="103"/>
        <end position="112"/>
    </location>
</feature>
<accession>A0A9X9LNR9</accession>
<proteinExistence type="predicted"/>
<dbReference type="Pfam" id="PF15266">
    <property type="entry name" value="DUF4594"/>
    <property type="match status" value="1"/>
</dbReference>
<feature type="compositionally biased region" description="Basic and acidic residues" evidence="3">
    <location>
        <begin position="164"/>
        <end position="181"/>
    </location>
</feature>
<dbReference type="PANTHER" id="PTHR15635:SF10">
    <property type="entry name" value="COILED-COIL DOMAIN-CONTAINING PROTEIN 9B"/>
    <property type="match status" value="1"/>
</dbReference>
<feature type="compositionally biased region" description="Basic and acidic residues" evidence="3">
    <location>
        <begin position="74"/>
        <end position="84"/>
    </location>
</feature>
<evidence type="ECO:0000256" key="3">
    <source>
        <dbReference type="SAM" id="MobiDB-lite"/>
    </source>
</evidence>
<protein>
    <recommendedName>
        <fullName evidence="6">Coiled-coil domain-containing protein 9B</fullName>
    </recommendedName>
</protein>